<reference evidence="1" key="2">
    <citation type="journal article" date="2015" name="Fish Shellfish Immunol.">
        <title>Early steps in the European eel (Anguilla anguilla)-Vibrio vulnificus interaction in the gills: Role of the RtxA13 toxin.</title>
        <authorList>
            <person name="Callol A."/>
            <person name="Pajuelo D."/>
            <person name="Ebbesson L."/>
            <person name="Teles M."/>
            <person name="MacKenzie S."/>
            <person name="Amaro C."/>
        </authorList>
    </citation>
    <scope>NUCLEOTIDE SEQUENCE</scope>
</reference>
<sequence>MFTWHPALVLGIVSILE</sequence>
<evidence type="ECO:0000313" key="1">
    <source>
        <dbReference type="EMBL" id="JAH57526.1"/>
    </source>
</evidence>
<protein>
    <submittedName>
        <fullName evidence="1">Uncharacterized protein</fullName>
    </submittedName>
</protein>
<accession>A0A0E9TVD2</accession>
<organism evidence="1">
    <name type="scientific">Anguilla anguilla</name>
    <name type="common">European freshwater eel</name>
    <name type="synonym">Muraena anguilla</name>
    <dbReference type="NCBI Taxonomy" id="7936"/>
    <lineage>
        <taxon>Eukaryota</taxon>
        <taxon>Metazoa</taxon>
        <taxon>Chordata</taxon>
        <taxon>Craniata</taxon>
        <taxon>Vertebrata</taxon>
        <taxon>Euteleostomi</taxon>
        <taxon>Actinopterygii</taxon>
        <taxon>Neopterygii</taxon>
        <taxon>Teleostei</taxon>
        <taxon>Anguilliformes</taxon>
        <taxon>Anguillidae</taxon>
        <taxon>Anguilla</taxon>
    </lineage>
</organism>
<name>A0A0E9TVD2_ANGAN</name>
<proteinExistence type="predicted"/>
<dbReference type="AlphaFoldDB" id="A0A0E9TVD2"/>
<reference evidence="1" key="1">
    <citation type="submission" date="2014-11" db="EMBL/GenBank/DDBJ databases">
        <authorList>
            <person name="Amaro Gonzalez C."/>
        </authorList>
    </citation>
    <scope>NUCLEOTIDE SEQUENCE</scope>
</reference>
<dbReference type="EMBL" id="GBXM01051051">
    <property type="protein sequence ID" value="JAH57526.1"/>
    <property type="molecule type" value="Transcribed_RNA"/>
</dbReference>